<keyword evidence="2" id="KW-1185">Reference proteome</keyword>
<dbReference type="Proteomes" id="UP000095472">
    <property type="component" value="Chromosome"/>
</dbReference>
<reference evidence="1 2" key="1">
    <citation type="journal article" date="2016" name="Genome Announc.">
        <title>Draft Genome Sequence of the Thermotolerant Cyanobacterium Desertifilum sp. IPPAS B-1220.</title>
        <authorList>
            <person name="Mironov K.S."/>
            <person name="Sinetova M.A."/>
            <person name="Bolatkhan K."/>
            <person name="Zayadan B.K."/>
            <person name="Ustinova V.V."/>
            <person name="Kupriyanova E.V."/>
            <person name="Skrypnik A.N."/>
            <person name="Gogoleva N.E."/>
            <person name="Gogolev Y.V."/>
            <person name="Los D.A."/>
        </authorList>
    </citation>
    <scope>NUCLEOTIDE SEQUENCE [LARGE SCALE GENOMIC DNA]</scope>
    <source>
        <strain evidence="1 2">IPPAS B-1220</strain>
    </source>
</reference>
<evidence type="ECO:0000313" key="1">
    <source>
        <dbReference type="EMBL" id="XPM66495.1"/>
    </source>
</evidence>
<evidence type="ECO:0000313" key="2">
    <source>
        <dbReference type="Proteomes" id="UP000095472"/>
    </source>
</evidence>
<accession>A0ACD5H0T5</accession>
<sequence>MDRTYRNSIWLEKGEFAGTGKAFFELIHPEDRDYAIAAMRQAIETGQEYHAQYRIICT</sequence>
<gene>
    <name evidence="1" type="ORF">BH720_015010</name>
</gene>
<proteinExistence type="predicted"/>
<organism evidence="1 2">
    <name type="scientific">Desertifilum tharense IPPAS B-1220</name>
    <dbReference type="NCBI Taxonomy" id="1781255"/>
    <lineage>
        <taxon>Bacteria</taxon>
        <taxon>Bacillati</taxon>
        <taxon>Cyanobacteriota</taxon>
        <taxon>Cyanophyceae</taxon>
        <taxon>Desertifilales</taxon>
        <taxon>Desertifilaceae</taxon>
        <taxon>Desertifilum</taxon>
    </lineage>
</organism>
<name>A0ACD5H0T5_9CYAN</name>
<dbReference type="EMBL" id="CP182909">
    <property type="protein sequence ID" value="XPM66495.1"/>
    <property type="molecule type" value="Genomic_DNA"/>
</dbReference>
<protein>
    <submittedName>
        <fullName evidence="1">PAS domain-containing protein</fullName>
    </submittedName>
</protein>